<dbReference type="OrthoDB" id="415315at2759"/>
<evidence type="ECO:0000256" key="3">
    <source>
        <dbReference type="ARBA" id="ARBA00022448"/>
    </source>
</evidence>
<dbReference type="FunFam" id="1.50.40.10:FF:000149">
    <property type="entry name" value="Mitochondrial Carrier (MC) Family"/>
    <property type="match status" value="1"/>
</dbReference>
<feature type="repeat" description="Solcar" evidence="8">
    <location>
        <begin position="165"/>
        <end position="247"/>
    </location>
</feature>
<evidence type="ECO:0000256" key="4">
    <source>
        <dbReference type="ARBA" id="ARBA00022692"/>
    </source>
</evidence>
<dbReference type="GO" id="GO:0055085">
    <property type="term" value="P:transmembrane transport"/>
    <property type="evidence" value="ECO:0007669"/>
    <property type="project" value="InterPro"/>
</dbReference>
<evidence type="ECO:0000256" key="7">
    <source>
        <dbReference type="ARBA" id="ARBA00023136"/>
    </source>
</evidence>
<feature type="compositionally biased region" description="Basic and acidic residues" evidence="10">
    <location>
        <begin position="7"/>
        <end position="28"/>
    </location>
</feature>
<dbReference type="Gene3D" id="1.50.40.10">
    <property type="entry name" value="Mitochondrial carrier domain"/>
    <property type="match status" value="2"/>
</dbReference>
<evidence type="ECO:0000256" key="8">
    <source>
        <dbReference type="PROSITE-ProRule" id="PRU00282"/>
    </source>
</evidence>
<keyword evidence="13" id="KW-1185">Reference proteome</keyword>
<feature type="region of interest" description="Disordered" evidence="10">
    <location>
        <begin position="1"/>
        <end position="61"/>
    </location>
</feature>
<organism evidence="12 13">
    <name type="scientific">Chlamydomonas eustigma</name>
    <dbReference type="NCBI Taxonomy" id="1157962"/>
    <lineage>
        <taxon>Eukaryota</taxon>
        <taxon>Viridiplantae</taxon>
        <taxon>Chlorophyta</taxon>
        <taxon>core chlorophytes</taxon>
        <taxon>Chlorophyceae</taxon>
        <taxon>CS clade</taxon>
        <taxon>Chlamydomonadales</taxon>
        <taxon>Chlamydomonadaceae</taxon>
        <taxon>Chlamydomonas</taxon>
    </lineage>
</organism>
<name>A0A250WUH0_9CHLO</name>
<evidence type="ECO:0000313" key="12">
    <source>
        <dbReference type="EMBL" id="GAX74200.1"/>
    </source>
</evidence>
<keyword evidence="6 11" id="KW-1133">Transmembrane helix</keyword>
<dbReference type="PRINTS" id="PR00926">
    <property type="entry name" value="MITOCARRIER"/>
</dbReference>
<dbReference type="InterPro" id="IPR018108">
    <property type="entry name" value="MCP_transmembrane"/>
</dbReference>
<dbReference type="SUPFAM" id="SSF103506">
    <property type="entry name" value="Mitochondrial carrier"/>
    <property type="match status" value="1"/>
</dbReference>
<feature type="transmembrane region" description="Helical" evidence="11">
    <location>
        <begin position="128"/>
        <end position="150"/>
    </location>
</feature>
<accession>A0A250WUH0</accession>
<feature type="repeat" description="Solcar" evidence="8">
    <location>
        <begin position="260"/>
        <end position="341"/>
    </location>
</feature>
<keyword evidence="7 8" id="KW-0472">Membrane</keyword>
<feature type="repeat" description="Solcar" evidence="8">
    <location>
        <begin position="62"/>
        <end position="157"/>
    </location>
</feature>
<dbReference type="GO" id="GO:0016020">
    <property type="term" value="C:membrane"/>
    <property type="evidence" value="ECO:0007669"/>
    <property type="project" value="UniProtKB-SubCell"/>
</dbReference>
<evidence type="ECO:0000256" key="2">
    <source>
        <dbReference type="ARBA" id="ARBA00006375"/>
    </source>
</evidence>
<comment type="similarity">
    <text evidence="2 9">Belongs to the mitochondrial carrier (TC 2.A.29) family.</text>
</comment>
<proteinExistence type="inferred from homology"/>
<dbReference type="EMBL" id="BEGY01000006">
    <property type="protein sequence ID" value="GAX74200.1"/>
    <property type="molecule type" value="Genomic_DNA"/>
</dbReference>
<reference evidence="12 13" key="1">
    <citation type="submission" date="2017-08" db="EMBL/GenBank/DDBJ databases">
        <title>Acidophilic green algal genome provides insights into adaptation to an acidic environment.</title>
        <authorList>
            <person name="Hirooka S."/>
            <person name="Hirose Y."/>
            <person name="Kanesaki Y."/>
            <person name="Higuchi S."/>
            <person name="Fujiwara T."/>
            <person name="Onuma R."/>
            <person name="Era A."/>
            <person name="Ohbayashi R."/>
            <person name="Uzuka A."/>
            <person name="Nozaki H."/>
            <person name="Yoshikawa H."/>
            <person name="Miyagishima S.Y."/>
        </authorList>
    </citation>
    <scope>NUCLEOTIDE SEQUENCE [LARGE SCALE GENOMIC DNA]</scope>
    <source>
        <strain evidence="12 13">NIES-2499</strain>
    </source>
</reference>
<dbReference type="AlphaFoldDB" id="A0A250WUH0"/>
<evidence type="ECO:0000256" key="9">
    <source>
        <dbReference type="RuleBase" id="RU000488"/>
    </source>
</evidence>
<keyword evidence="3 9" id="KW-0813">Transport</keyword>
<comment type="subcellular location">
    <subcellularLocation>
        <location evidence="1">Membrane</location>
        <topology evidence="1">Multi-pass membrane protein</topology>
    </subcellularLocation>
</comment>
<evidence type="ECO:0000313" key="13">
    <source>
        <dbReference type="Proteomes" id="UP000232323"/>
    </source>
</evidence>
<feature type="compositionally biased region" description="Polar residues" evidence="10">
    <location>
        <begin position="30"/>
        <end position="58"/>
    </location>
</feature>
<keyword evidence="5" id="KW-0677">Repeat</keyword>
<evidence type="ECO:0000256" key="6">
    <source>
        <dbReference type="ARBA" id="ARBA00022989"/>
    </source>
</evidence>
<dbReference type="PROSITE" id="PS50920">
    <property type="entry name" value="SOLCAR"/>
    <property type="match status" value="3"/>
</dbReference>
<evidence type="ECO:0000256" key="11">
    <source>
        <dbReference type="SAM" id="Phobius"/>
    </source>
</evidence>
<dbReference type="Proteomes" id="UP000232323">
    <property type="component" value="Unassembled WGS sequence"/>
</dbReference>
<dbReference type="STRING" id="1157962.A0A250WUH0"/>
<sequence length="413" mass="43208">MSNIDSRSAEESAKQISHLEHTWQERPSDATGSGSVPLASTSQATLGTRGSSVTSSKKSNQEKTITDVIAGALARAASQSTIHPLDTLKVRIQAGRGRAGTSNSAGLNSTGLGPPVVKFQHMMTELGSLYKGVLGAATGAGIIIGSYFAFYSSTKQVLRKHTDLSDGAVAFVSGGTAAVGSSVVKVPIAVCIRSVQAGVYQNAIHAAQSITKAAGVRGLFTGFVPTLLEDVPDMAVKFAVYESMRTIYFQLTGRQPAAIEDLLMGGSAGAAAAAATTPLDVVKTRMMCSASQRPTITAAVQGVVEEGLGWKGFFRGMGPRALSNGINSAVFFCFFEAIRKVLISKQSEVLTPVLQGDLVVQPAQVTAGCGSRPASISLVHLNRIQYRCNSVVKLQSTELRPYLSIALPVSTVR</sequence>
<comment type="caution">
    <text evidence="12">The sequence shown here is derived from an EMBL/GenBank/DDBJ whole genome shotgun (WGS) entry which is preliminary data.</text>
</comment>
<evidence type="ECO:0008006" key="14">
    <source>
        <dbReference type="Google" id="ProtNLM"/>
    </source>
</evidence>
<evidence type="ECO:0000256" key="1">
    <source>
        <dbReference type="ARBA" id="ARBA00004141"/>
    </source>
</evidence>
<dbReference type="InterPro" id="IPR023395">
    <property type="entry name" value="MCP_dom_sf"/>
</dbReference>
<dbReference type="Pfam" id="PF00153">
    <property type="entry name" value="Mito_carr"/>
    <property type="match status" value="3"/>
</dbReference>
<dbReference type="InterPro" id="IPR002067">
    <property type="entry name" value="MCP"/>
</dbReference>
<evidence type="ECO:0000256" key="5">
    <source>
        <dbReference type="ARBA" id="ARBA00022737"/>
    </source>
</evidence>
<keyword evidence="4 8" id="KW-0812">Transmembrane</keyword>
<dbReference type="PANTHER" id="PTHR45667">
    <property type="entry name" value="S-ADENOSYLMETHIONINE MITOCHONDRIAL CARRIER PROTEIN"/>
    <property type="match status" value="1"/>
</dbReference>
<evidence type="ECO:0000256" key="10">
    <source>
        <dbReference type="SAM" id="MobiDB-lite"/>
    </source>
</evidence>
<gene>
    <name evidence="12" type="ORF">CEUSTIGMA_g1649.t1</name>
</gene>
<protein>
    <recommendedName>
        <fullName evidence="14">Mitochondrial carrier protein</fullName>
    </recommendedName>
</protein>